<feature type="domain" description="Thiamine phosphate synthase/TenI" evidence="3">
    <location>
        <begin position="4"/>
        <end position="174"/>
    </location>
</feature>
<dbReference type="AlphaFoldDB" id="A0A076F9N2"/>
<organism evidence="4 5">
    <name type="scientific">Campylobacter iguaniorum</name>
    <dbReference type="NCBI Taxonomy" id="1244531"/>
    <lineage>
        <taxon>Bacteria</taxon>
        <taxon>Pseudomonadati</taxon>
        <taxon>Campylobacterota</taxon>
        <taxon>Epsilonproteobacteria</taxon>
        <taxon>Campylobacterales</taxon>
        <taxon>Campylobacteraceae</taxon>
        <taxon>Campylobacter</taxon>
    </lineage>
</organism>
<dbReference type="SUPFAM" id="SSF51391">
    <property type="entry name" value="Thiamin phosphate synthase"/>
    <property type="match status" value="1"/>
</dbReference>
<dbReference type="GO" id="GO:0009228">
    <property type="term" value="P:thiamine biosynthetic process"/>
    <property type="evidence" value="ECO:0007669"/>
    <property type="project" value="UniProtKB-KW"/>
</dbReference>
<name>A0A076F9N2_9BACT</name>
<sequence>MLSYAITDPKYYSNLSEAFAKFERLKSADFILFRDKVCSDYAFRATKFTQFKSKFSAKFILHNDIDLALSLKVDGIHFSSNNLENIKFAPSNLIKFASTHSIKEIEIAHKFGADFITFSPIFSTPNKGEPVGIKTLKDIVKISQIPVIALGGIVNKEQILSIKDSGAAGFASIRYFAN</sequence>
<proteinExistence type="predicted"/>
<dbReference type="InterPro" id="IPR036206">
    <property type="entry name" value="ThiamineP_synth_sf"/>
</dbReference>
<evidence type="ECO:0000313" key="4">
    <source>
        <dbReference type="EMBL" id="AII14935.2"/>
    </source>
</evidence>
<evidence type="ECO:0000259" key="3">
    <source>
        <dbReference type="Pfam" id="PF02581"/>
    </source>
</evidence>
<dbReference type="eggNOG" id="COG0352">
    <property type="taxonomic scope" value="Bacteria"/>
</dbReference>
<dbReference type="InterPro" id="IPR013785">
    <property type="entry name" value="Aldolase_TIM"/>
</dbReference>
<evidence type="ECO:0000256" key="1">
    <source>
        <dbReference type="ARBA" id="ARBA00004948"/>
    </source>
</evidence>
<protein>
    <submittedName>
        <fullName evidence="4">Thiamine monophosphate synthase/TENI family protein</fullName>
    </submittedName>
</protein>
<comment type="pathway">
    <text evidence="1">Cofactor biosynthesis; thiamine diphosphate biosynthesis.</text>
</comment>
<dbReference type="Proteomes" id="UP000028486">
    <property type="component" value="Chromosome"/>
</dbReference>
<dbReference type="GO" id="GO:0005737">
    <property type="term" value="C:cytoplasm"/>
    <property type="evidence" value="ECO:0007669"/>
    <property type="project" value="TreeGrafter"/>
</dbReference>
<dbReference type="Pfam" id="PF02581">
    <property type="entry name" value="TMP-TENI"/>
    <property type="match status" value="1"/>
</dbReference>
<accession>A0A076F9N2</accession>
<dbReference type="OrthoDB" id="5347413at2"/>
<evidence type="ECO:0000256" key="2">
    <source>
        <dbReference type="ARBA" id="ARBA00022977"/>
    </source>
</evidence>
<keyword evidence="2" id="KW-0784">Thiamine biosynthesis</keyword>
<evidence type="ECO:0000313" key="5">
    <source>
        <dbReference type="Proteomes" id="UP000028486"/>
    </source>
</evidence>
<dbReference type="InterPro" id="IPR022998">
    <property type="entry name" value="ThiamineP_synth_TenI"/>
</dbReference>
<reference evidence="5" key="1">
    <citation type="journal article" date="2014" name="Genome Announc.">
        <title>Complete Genome Sequence of Campylobacter iguaniorum Strain 1485ET, Isolated from a Bearded Dragon (Pogona vitticeps).</title>
        <authorList>
            <person name="Gilbert M.J."/>
            <person name="Miller W.G."/>
            <person name="Yee E."/>
            <person name="Kik M."/>
            <person name="Wagenaar J.A."/>
            <person name="Duim B."/>
        </authorList>
    </citation>
    <scope>NUCLEOTIDE SEQUENCE [LARGE SCALE GENOMIC DNA]</scope>
    <source>
        <strain evidence="5">1485E</strain>
    </source>
</reference>
<keyword evidence="5" id="KW-1185">Reference proteome</keyword>
<dbReference type="RefSeq" id="WP_038455638.1">
    <property type="nucleotide sequence ID" value="NZ_CP010995.1"/>
</dbReference>
<dbReference type="PANTHER" id="PTHR20857">
    <property type="entry name" value="THIAMINE-PHOSPHATE PYROPHOSPHORYLASE"/>
    <property type="match status" value="1"/>
</dbReference>
<dbReference type="Gene3D" id="3.20.20.70">
    <property type="entry name" value="Aldolase class I"/>
    <property type="match status" value="1"/>
</dbReference>
<dbReference type="KEGG" id="caj:CIG1485E_1100"/>
<dbReference type="GO" id="GO:0004789">
    <property type="term" value="F:thiamine-phosphate diphosphorylase activity"/>
    <property type="evidence" value="ECO:0007669"/>
    <property type="project" value="TreeGrafter"/>
</dbReference>
<dbReference type="PANTHER" id="PTHR20857:SF15">
    <property type="entry name" value="THIAMINE-PHOSPHATE SYNTHASE"/>
    <property type="match status" value="1"/>
</dbReference>
<dbReference type="EMBL" id="CP009043">
    <property type="protein sequence ID" value="AII14935.2"/>
    <property type="molecule type" value="Genomic_DNA"/>
</dbReference>
<dbReference type="CDD" id="cd00564">
    <property type="entry name" value="TMP_TenI"/>
    <property type="match status" value="1"/>
</dbReference>
<dbReference type="STRING" id="1244531.CIG2463D_1192"/>
<gene>
    <name evidence="4" type="ORF">CIG1485E_1100</name>
</gene>